<evidence type="ECO:0000313" key="4">
    <source>
        <dbReference type="Proteomes" id="UP001220962"/>
    </source>
</evidence>
<evidence type="ECO:0000313" key="2">
    <source>
        <dbReference type="EMBL" id="WDH82357.1"/>
    </source>
</evidence>
<dbReference type="EMBL" id="CP118101">
    <property type="protein sequence ID" value="WDH82357.1"/>
    <property type="molecule type" value="Genomic_DNA"/>
</dbReference>
<keyword evidence="5" id="KW-1185">Reference proteome</keyword>
<protein>
    <submittedName>
        <fullName evidence="2">Uncharacterized protein</fullName>
    </submittedName>
</protein>
<name>A0AAX3N156_9BACL</name>
<dbReference type="AlphaFoldDB" id="A0AAX3N156"/>
<proteinExistence type="predicted"/>
<accession>A0AAX3N156</accession>
<dbReference type="Proteomes" id="UP001221519">
    <property type="component" value="Chromosome"/>
</dbReference>
<evidence type="ECO:0000313" key="3">
    <source>
        <dbReference type="EMBL" id="WDI02076.1"/>
    </source>
</evidence>
<dbReference type="EMBL" id="CP118108">
    <property type="protein sequence ID" value="WDI02076.1"/>
    <property type="molecule type" value="Genomic_DNA"/>
</dbReference>
<reference evidence="2 5" key="1">
    <citation type="submission" date="2023-02" db="EMBL/GenBank/DDBJ databases">
        <title>Pathogen: clinical or host-associated sample.</title>
        <authorList>
            <person name="Hergert J."/>
            <person name="Casey R."/>
            <person name="Wagner J."/>
            <person name="Young E.L."/>
            <person name="Oakeson K.F."/>
        </authorList>
    </citation>
    <scope>NUCLEOTIDE SEQUENCE</scope>
    <source>
        <strain evidence="3 5">2022CK-00829</strain>
        <strain evidence="2">2022CK-00830</strain>
    </source>
</reference>
<organism evidence="2 4">
    <name type="scientific">Paenibacillus urinalis</name>
    <dbReference type="NCBI Taxonomy" id="521520"/>
    <lineage>
        <taxon>Bacteria</taxon>
        <taxon>Bacillati</taxon>
        <taxon>Bacillota</taxon>
        <taxon>Bacilli</taxon>
        <taxon>Bacillales</taxon>
        <taxon>Paenibacillaceae</taxon>
        <taxon>Paenibacillus</taxon>
    </lineage>
</organism>
<feature type="compositionally biased region" description="Polar residues" evidence="1">
    <location>
        <begin position="90"/>
        <end position="100"/>
    </location>
</feature>
<evidence type="ECO:0000256" key="1">
    <source>
        <dbReference type="SAM" id="MobiDB-lite"/>
    </source>
</evidence>
<dbReference type="RefSeq" id="WP_047912459.1">
    <property type="nucleotide sequence ID" value="NZ_CP118101.1"/>
</dbReference>
<feature type="region of interest" description="Disordered" evidence="1">
    <location>
        <begin position="83"/>
        <end position="107"/>
    </location>
</feature>
<dbReference type="Proteomes" id="UP001220962">
    <property type="component" value="Chromosome"/>
</dbReference>
<sequence>MLKAAGAFIVLSLLTIAFDIATDIFFGHGKIDSAFNIDNYILRPAEKNTLKLVGIVVFLHFCGKPVGKGLYKLFNLINKPLRSGAPPLSSLMNPSGYKQQTGKKEQK</sequence>
<gene>
    <name evidence="2" type="ORF">PUW23_23405</name>
    <name evidence="3" type="ORF">PUW25_23250</name>
</gene>
<evidence type="ECO:0000313" key="5">
    <source>
        <dbReference type="Proteomes" id="UP001221519"/>
    </source>
</evidence>